<gene>
    <name evidence="2" type="ORF">Pan14r_54640</name>
</gene>
<comment type="caution">
    <text evidence="2">The sequence shown here is derived from an EMBL/GenBank/DDBJ whole genome shotgun (WGS) entry which is preliminary data.</text>
</comment>
<feature type="transmembrane region" description="Helical" evidence="1">
    <location>
        <begin position="29"/>
        <end position="48"/>
    </location>
</feature>
<keyword evidence="1" id="KW-1133">Transmembrane helix</keyword>
<reference evidence="2 3" key="1">
    <citation type="submission" date="2019-02" db="EMBL/GenBank/DDBJ databases">
        <title>Deep-cultivation of Planctomycetes and their phenomic and genomic characterization uncovers novel biology.</title>
        <authorList>
            <person name="Wiegand S."/>
            <person name="Jogler M."/>
            <person name="Boedeker C."/>
            <person name="Pinto D."/>
            <person name="Vollmers J."/>
            <person name="Rivas-Marin E."/>
            <person name="Kohn T."/>
            <person name="Peeters S.H."/>
            <person name="Heuer A."/>
            <person name="Rast P."/>
            <person name="Oberbeckmann S."/>
            <person name="Bunk B."/>
            <person name="Jeske O."/>
            <person name="Meyerdierks A."/>
            <person name="Storesund J.E."/>
            <person name="Kallscheuer N."/>
            <person name="Luecker S."/>
            <person name="Lage O.M."/>
            <person name="Pohl T."/>
            <person name="Merkel B.J."/>
            <person name="Hornburger P."/>
            <person name="Mueller R.-W."/>
            <person name="Bruemmer F."/>
            <person name="Labrenz M."/>
            <person name="Spormann A.M."/>
            <person name="Op Den Camp H."/>
            <person name="Overmann J."/>
            <person name="Amann R."/>
            <person name="Jetten M.S.M."/>
            <person name="Mascher T."/>
            <person name="Medema M.H."/>
            <person name="Devos D.P."/>
            <person name="Kaster A.-K."/>
            <person name="Ovreas L."/>
            <person name="Rohde M."/>
            <person name="Galperin M.Y."/>
            <person name="Jogler C."/>
        </authorList>
    </citation>
    <scope>NUCLEOTIDE SEQUENCE [LARGE SCALE GENOMIC DNA]</scope>
    <source>
        <strain evidence="2 3">Pan14r</strain>
    </source>
</reference>
<sequence>MPNPYEPSTVKASGILADAGSRSPAALSIFKWVLALIGVALYCSTPWRDKHFYYTIANNERIGTTTDSIAVGIAGSVISTAFLFPVAIALIGIGIGRCTRIQLYPRFDRFTYGWGTFATAVLIGMLLIESGYLTYSMRYSHHVGTLIRSLVYIGFMYLWWCCSLCHGQPKRMGEPCDATEPGLRGFTNGQSTFPAR</sequence>
<dbReference type="Proteomes" id="UP000317238">
    <property type="component" value="Unassembled WGS sequence"/>
</dbReference>
<evidence type="ECO:0000256" key="1">
    <source>
        <dbReference type="SAM" id="Phobius"/>
    </source>
</evidence>
<feature type="transmembrane region" description="Helical" evidence="1">
    <location>
        <begin position="112"/>
        <end position="133"/>
    </location>
</feature>
<feature type="transmembrane region" description="Helical" evidence="1">
    <location>
        <begin position="68"/>
        <end position="91"/>
    </location>
</feature>
<dbReference type="RefSeq" id="WP_146441091.1">
    <property type="nucleotide sequence ID" value="NZ_SJPL01000004.1"/>
</dbReference>
<feature type="transmembrane region" description="Helical" evidence="1">
    <location>
        <begin position="145"/>
        <end position="162"/>
    </location>
</feature>
<accession>A0A5C5XQZ1</accession>
<keyword evidence="3" id="KW-1185">Reference proteome</keyword>
<evidence type="ECO:0000313" key="3">
    <source>
        <dbReference type="Proteomes" id="UP000317238"/>
    </source>
</evidence>
<proteinExistence type="predicted"/>
<keyword evidence="1" id="KW-0472">Membrane</keyword>
<organism evidence="2 3">
    <name type="scientific">Crateriforma conspicua</name>
    <dbReference type="NCBI Taxonomy" id="2527996"/>
    <lineage>
        <taxon>Bacteria</taxon>
        <taxon>Pseudomonadati</taxon>
        <taxon>Planctomycetota</taxon>
        <taxon>Planctomycetia</taxon>
        <taxon>Planctomycetales</taxon>
        <taxon>Planctomycetaceae</taxon>
        <taxon>Crateriforma</taxon>
    </lineage>
</organism>
<dbReference type="EMBL" id="SJPL01000004">
    <property type="protein sequence ID" value="TWT64921.1"/>
    <property type="molecule type" value="Genomic_DNA"/>
</dbReference>
<keyword evidence="1" id="KW-0812">Transmembrane</keyword>
<evidence type="ECO:0000313" key="2">
    <source>
        <dbReference type="EMBL" id="TWT64921.1"/>
    </source>
</evidence>
<dbReference type="AlphaFoldDB" id="A0A5C5XQZ1"/>
<protein>
    <submittedName>
        <fullName evidence="2">Uncharacterized protein</fullName>
    </submittedName>
</protein>
<name>A0A5C5XQZ1_9PLAN</name>